<dbReference type="PANTHER" id="PTHR42754:SF1">
    <property type="entry name" value="LIPOPROTEIN"/>
    <property type="match status" value="1"/>
</dbReference>
<keyword evidence="1 2" id="KW-0732">Signal</keyword>
<evidence type="ECO:0000256" key="2">
    <source>
        <dbReference type="SAM" id="SignalP"/>
    </source>
</evidence>
<organism evidence="4 5">
    <name type="scientific">Aequorivita antarctica</name>
    <dbReference type="NCBI Taxonomy" id="153266"/>
    <lineage>
        <taxon>Bacteria</taxon>
        <taxon>Pseudomonadati</taxon>
        <taxon>Bacteroidota</taxon>
        <taxon>Flavobacteriia</taxon>
        <taxon>Flavobacteriales</taxon>
        <taxon>Flavobacteriaceae</taxon>
        <taxon>Aequorivita</taxon>
    </lineage>
</organism>
<dbReference type="RefSeq" id="WP_111844716.1">
    <property type="nucleotide sequence ID" value="NZ_UEGI01000008.1"/>
</dbReference>
<gene>
    <name evidence="4" type="ORF">ESU54_07855</name>
</gene>
<accession>A0A5C6Z0T5</accession>
<reference evidence="4 5" key="1">
    <citation type="submission" date="2019-08" db="EMBL/GenBank/DDBJ databases">
        <title>Genome of Aequorivita antarctica SW49 (type strain).</title>
        <authorList>
            <person name="Bowman J.P."/>
        </authorList>
    </citation>
    <scope>NUCLEOTIDE SEQUENCE [LARGE SCALE GENOMIC DNA]</scope>
    <source>
        <strain evidence="4 5">SW49</strain>
    </source>
</reference>
<feature type="chain" id="PRO_5022977705" evidence="2">
    <location>
        <begin position="21"/>
        <end position="525"/>
    </location>
</feature>
<dbReference type="InterPro" id="IPR011047">
    <property type="entry name" value="Quinoprotein_ADH-like_sf"/>
</dbReference>
<feature type="signal peptide" evidence="2">
    <location>
        <begin position="1"/>
        <end position="20"/>
    </location>
</feature>
<evidence type="ECO:0000313" key="4">
    <source>
        <dbReference type="EMBL" id="TXD73667.1"/>
    </source>
</evidence>
<dbReference type="NCBIfam" id="TIGR04183">
    <property type="entry name" value="Por_Secre_tail"/>
    <property type="match status" value="1"/>
</dbReference>
<feature type="domain" description="Secretion system C-terminal sorting" evidence="3">
    <location>
        <begin position="447"/>
        <end position="523"/>
    </location>
</feature>
<dbReference type="Proteomes" id="UP000321497">
    <property type="component" value="Unassembled WGS sequence"/>
</dbReference>
<dbReference type="SUPFAM" id="SSF50998">
    <property type="entry name" value="Quinoprotein alcohol dehydrogenase-like"/>
    <property type="match status" value="1"/>
</dbReference>
<dbReference type="InterPro" id="IPR026444">
    <property type="entry name" value="Secre_tail"/>
</dbReference>
<comment type="caution">
    <text evidence="4">The sequence shown here is derived from an EMBL/GenBank/DDBJ whole genome shotgun (WGS) entry which is preliminary data.</text>
</comment>
<evidence type="ECO:0000259" key="3">
    <source>
        <dbReference type="Pfam" id="PF18962"/>
    </source>
</evidence>
<dbReference type="OrthoDB" id="9811934at2"/>
<dbReference type="EMBL" id="VORT01000004">
    <property type="protein sequence ID" value="TXD73667.1"/>
    <property type="molecule type" value="Genomic_DNA"/>
</dbReference>
<evidence type="ECO:0000256" key="1">
    <source>
        <dbReference type="ARBA" id="ARBA00022729"/>
    </source>
</evidence>
<dbReference type="PANTHER" id="PTHR42754">
    <property type="entry name" value="ENDOGLUCANASE"/>
    <property type="match status" value="1"/>
</dbReference>
<dbReference type="Pfam" id="PF18962">
    <property type="entry name" value="Por_Secre_tail"/>
    <property type="match status" value="1"/>
</dbReference>
<sequence length="525" mass="58046">MKKLITRTIFILFFAINLHAQYTFDWMQGAGNYSKNSVMSTVDSEDNLIVTGYWQNFETYTRKYDISGSLLWEMADASGMSGLYEKPNWINSDVNNNILVVGNIYSYSSSTGWDYPNAIVAIKYSPSGTLLWKTVIPISITITALNRFNSRSVVDSSGNLYIGTAINAPEGAVLYKIDPNGNLLSTTTSLENLPRNFSSMRIKDDRIVMATGSPTANVAPVFVYDTSGALLWTAAAEGFIASDIDIDENYNVYVLSSLENAVSPSSGIDMRITKYNSAGTFLWDHDYDFGGTEISRKFVYLNNRISAIGYGGSTPSSAYFDWKTLQTDTEGTLLWYAIYDGTTFNDEEPYHILAKSTGEVIVTGKGGPSPDPNNPSFIQMPIVEYNNTGSQIWLDTPNKFGGWGLASMFASDASLYAISSSDMTVYHYNPGPLGVTGYIQNPASIKVYPNPVVEFTTLEFDVNESQIIQITVFDVLGKKVIDIHTKELQPGSSKIELDLTELNSGLYFCKIKSNENLQTIKLIKN</sequence>
<evidence type="ECO:0000313" key="5">
    <source>
        <dbReference type="Proteomes" id="UP000321497"/>
    </source>
</evidence>
<keyword evidence="5" id="KW-1185">Reference proteome</keyword>
<proteinExistence type="predicted"/>
<dbReference type="AlphaFoldDB" id="A0A5C6Z0T5"/>
<name>A0A5C6Z0T5_9FLAO</name>
<protein>
    <submittedName>
        <fullName evidence="4">T9SS type A sorting domain-containing protein</fullName>
    </submittedName>
</protein>